<dbReference type="EMBL" id="CM044703">
    <property type="protein sequence ID" value="KAI5671455.1"/>
    <property type="molecule type" value="Genomic_DNA"/>
</dbReference>
<sequence>MVNNPTDEIKGDTSSMAKEETIPKASRIKENSSDYFGVNKLKVDVCVAYFYDKEKSRSVHLGTFGDEEEAARAHDIATFMCSGPRARYNFPMSEYDDILRLMRNMNKQEVMQNIRRSSSRFIRDLGSEYLGVAKMSGSEMWLAYKGARNEGMFLGCFGREEEAAMAHDIEIIKVKGWNAVTNYEINQYNVEVILLAPSTITSEFMIKSSTNFSFLFINKELVYNPKKYARNIGKGRLFLERLESQLRHDQMMMMMTPKANHDQIQQQQQLHFAASGGTSSCFMPYHFSPGAATNFRHSTSSAFKPYNQIPNPDY</sequence>
<reference evidence="2" key="1">
    <citation type="journal article" date="2023" name="Nat. Plants">
        <title>Single-cell RNA sequencing provides a high-resolution roadmap for understanding the multicellular compartmentation of specialized metabolism.</title>
        <authorList>
            <person name="Sun S."/>
            <person name="Shen X."/>
            <person name="Li Y."/>
            <person name="Li Y."/>
            <person name="Wang S."/>
            <person name="Li R."/>
            <person name="Zhang H."/>
            <person name="Shen G."/>
            <person name="Guo B."/>
            <person name="Wei J."/>
            <person name="Xu J."/>
            <person name="St-Pierre B."/>
            <person name="Chen S."/>
            <person name="Sun C."/>
        </authorList>
    </citation>
    <scope>NUCLEOTIDE SEQUENCE [LARGE SCALE GENOMIC DNA]</scope>
</reference>
<evidence type="ECO:0000313" key="2">
    <source>
        <dbReference type="Proteomes" id="UP001060085"/>
    </source>
</evidence>
<organism evidence="1 2">
    <name type="scientific">Catharanthus roseus</name>
    <name type="common">Madagascar periwinkle</name>
    <name type="synonym">Vinca rosea</name>
    <dbReference type="NCBI Taxonomy" id="4058"/>
    <lineage>
        <taxon>Eukaryota</taxon>
        <taxon>Viridiplantae</taxon>
        <taxon>Streptophyta</taxon>
        <taxon>Embryophyta</taxon>
        <taxon>Tracheophyta</taxon>
        <taxon>Spermatophyta</taxon>
        <taxon>Magnoliopsida</taxon>
        <taxon>eudicotyledons</taxon>
        <taxon>Gunneridae</taxon>
        <taxon>Pentapetalae</taxon>
        <taxon>asterids</taxon>
        <taxon>lamiids</taxon>
        <taxon>Gentianales</taxon>
        <taxon>Apocynaceae</taxon>
        <taxon>Rauvolfioideae</taxon>
        <taxon>Vinceae</taxon>
        <taxon>Catharanthinae</taxon>
        <taxon>Catharanthus</taxon>
    </lineage>
</organism>
<protein>
    <submittedName>
        <fullName evidence="1">Uncharacterized protein</fullName>
    </submittedName>
</protein>
<gene>
    <name evidence="1" type="ORF">M9H77_11819</name>
</gene>
<accession>A0ACC0BFQ2</accession>
<keyword evidence="2" id="KW-1185">Reference proteome</keyword>
<name>A0ACC0BFQ2_CATRO</name>
<dbReference type="Proteomes" id="UP001060085">
    <property type="component" value="Linkage Group LG03"/>
</dbReference>
<comment type="caution">
    <text evidence="1">The sequence shown here is derived from an EMBL/GenBank/DDBJ whole genome shotgun (WGS) entry which is preliminary data.</text>
</comment>
<evidence type="ECO:0000313" key="1">
    <source>
        <dbReference type="EMBL" id="KAI5671455.1"/>
    </source>
</evidence>
<proteinExistence type="predicted"/>